<dbReference type="InterPro" id="IPR011042">
    <property type="entry name" value="6-blade_b-propeller_TolB-like"/>
</dbReference>
<protein>
    <submittedName>
        <fullName evidence="1">Uncharacterized protein</fullName>
    </submittedName>
</protein>
<dbReference type="AlphaFoldDB" id="A0A150S327"/>
<gene>
    <name evidence="1" type="ORF">BE17_42735</name>
</gene>
<dbReference type="Gene3D" id="2.120.10.30">
    <property type="entry name" value="TolB, C-terminal domain"/>
    <property type="match status" value="1"/>
</dbReference>
<name>A0A150S327_SORCE</name>
<dbReference type="Proteomes" id="UP000075635">
    <property type="component" value="Unassembled WGS sequence"/>
</dbReference>
<dbReference type="EMBL" id="JEMB01001536">
    <property type="protein sequence ID" value="KYF86528.1"/>
    <property type="molecule type" value="Genomic_DNA"/>
</dbReference>
<accession>A0A150S327</accession>
<dbReference type="PANTHER" id="PTHR35580:SF1">
    <property type="entry name" value="PHYTASE-LIKE DOMAIN-CONTAINING PROTEIN"/>
    <property type="match status" value="1"/>
</dbReference>
<dbReference type="InterPro" id="IPR052918">
    <property type="entry name" value="Motility_Chemotaxis_Reg"/>
</dbReference>
<evidence type="ECO:0000313" key="1">
    <source>
        <dbReference type="EMBL" id="KYF86528.1"/>
    </source>
</evidence>
<dbReference type="SUPFAM" id="SSF101898">
    <property type="entry name" value="NHL repeat"/>
    <property type="match status" value="1"/>
</dbReference>
<dbReference type="PANTHER" id="PTHR35580">
    <property type="entry name" value="CELL SURFACE GLYCOPROTEIN (S-LAYER PROTEIN)-LIKE PROTEIN"/>
    <property type="match status" value="1"/>
</dbReference>
<proteinExistence type="predicted"/>
<organism evidence="1 2">
    <name type="scientific">Sorangium cellulosum</name>
    <name type="common">Polyangium cellulosum</name>
    <dbReference type="NCBI Taxonomy" id="56"/>
    <lineage>
        <taxon>Bacteria</taxon>
        <taxon>Pseudomonadati</taxon>
        <taxon>Myxococcota</taxon>
        <taxon>Polyangia</taxon>
        <taxon>Polyangiales</taxon>
        <taxon>Polyangiaceae</taxon>
        <taxon>Sorangium</taxon>
    </lineage>
</organism>
<evidence type="ECO:0000313" key="2">
    <source>
        <dbReference type="Proteomes" id="UP000075635"/>
    </source>
</evidence>
<comment type="caution">
    <text evidence="1">The sequence shown here is derived from an EMBL/GenBank/DDBJ whole genome shotgun (WGS) entry which is preliminary data.</text>
</comment>
<sequence>MSALEVNGATGLVACSPPWHTCVCPDTTALQDQSPCRLRWYNVPVMRNRSANQLARGLFNNSHGARALLLAVAAAAAACAPDLRVGDEVVSLEPCTPLQTRACYSGPEGTESEGACAAGVQACNDAGTGWGACEGEVLPAEEACNLADDDCDGTVDDGNPEGGAPCETGEPGVCSAGTATCTDGDITCPPATRASVEQCGTAADESCDGRASCEGAHVWSRAFGDLDLDRSHGVAVDGAGNVLIAGSFVGTIGGDGQSITSGGLRDAFVAKLDPTGALLWIKRFGGRDEDAAAAIAVDGAGDVLVLFQTTGAITLGGEPIAGPYIAAKLAADGKHRWIKPFAGGSLAVDAGGNILVAGSFSGTVDYGKGPLVSTDGLDAFVAKYDPEGNILWNRAFGGRNEQQARDVAADSRGNVLVAGDFNVEIDFGDGLNETFFLTNFVVKLDPEGGNLWEHECPCPGGDGASWKSVAVDANDHIALTGYSDNANNNDVLVAKLDAEGNELWSRDIDGIVDEPGDSAGPQEGEQIAVDPAGNLLLTGWSSSKINLGDEPVPRGTFVGKLDPDGNAIWTKNLGSVTNVAVASDRLGNVLLSGHFGESVNLGGNRLTSAGSLDAFVAKLTP</sequence>
<reference evidence="1 2" key="1">
    <citation type="submission" date="2014-02" db="EMBL/GenBank/DDBJ databases">
        <title>The small core and large imbalanced accessory genome model reveals a collaborative survival strategy of Sorangium cellulosum strains in nature.</title>
        <authorList>
            <person name="Han K."/>
            <person name="Peng R."/>
            <person name="Blom J."/>
            <person name="Li Y.-Z."/>
        </authorList>
    </citation>
    <scope>NUCLEOTIDE SEQUENCE [LARGE SCALE GENOMIC DNA]</scope>
    <source>
        <strain evidence="1 2">So0011-07</strain>
    </source>
</reference>